<dbReference type="Proteomes" id="UP001501510">
    <property type="component" value="Unassembled WGS sequence"/>
</dbReference>
<feature type="transmembrane region" description="Helical" evidence="1">
    <location>
        <begin position="40"/>
        <end position="65"/>
    </location>
</feature>
<organism evidence="2 3">
    <name type="scientific">Clostridium oceanicum</name>
    <dbReference type="NCBI Taxonomy" id="1543"/>
    <lineage>
        <taxon>Bacteria</taxon>
        <taxon>Bacillati</taxon>
        <taxon>Bacillota</taxon>
        <taxon>Clostridia</taxon>
        <taxon>Eubacteriales</taxon>
        <taxon>Clostridiaceae</taxon>
        <taxon>Clostridium</taxon>
    </lineage>
</organism>
<evidence type="ECO:0000256" key="1">
    <source>
        <dbReference type="SAM" id="Phobius"/>
    </source>
</evidence>
<name>A0ABN1JC18_9CLOT</name>
<reference evidence="2 3" key="1">
    <citation type="journal article" date="2019" name="Int. J. Syst. Evol. Microbiol.">
        <title>The Global Catalogue of Microorganisms (GCM) 10K type strain sequencing project: providing services to taxonomists for standard genome sequencing and annotation.</title>
        <authorList>
            <consortium name="The Broad Institute Genomics Platform"/>
            <consortium name="The Broad Institute Genome Sequencing Center for Infectious Disease"/>
            <person name="Wu L."/>
            <person name="Ma J."/>
        </authorList>
    </citation>
    <scope>NUCLEOTIDE SEQUENCE [LARGE SCALE GENOMIC DNA]</scope>
    <source>
        <strain evidence="2 3">JCM 1407</strain>
    </source>
</reference>
<protein>
    <submittedName>
        <fullName evidence="2">Uncharacterized protein</fullName>
    </submittedName>
</protein>
<evidence type="ECO:0000313" key="3">
    <source>
        <dbReference type="Proteomes" id="UP001501510"/>
    </source>
</evidence>
<gene>
    <name evidence="2" type="ORF">GCM10008906_09400</name>
</gene>
<keyword evidence="1" id="KW-0812">Transmembrane</keyword>
<accession>A0ABN1JC18</accession>
<keyword evidence="1" id="KW-1133">Transmembrane helix</keyword>
<sequence>MRKQEALYHINHLINLNEGDDKQALKIAKKSIKKEYKYKFWANVVIFIGILIIFGSFVLMAKFMYYR</sequence>
<keyword evidence="1" id="KW-0472">Membrane</keyword>
<dbReference type="EMBL" id="BAAACG010000006">
    <property type="protein sequence ID" value="GAA0735554.1"/>
    <property type="molecule type" value="Genomic_DNA"/>
</dbReference>
<dbReference type="RefSeq" id="WP_343759359.1">
    <property type="nucleotide sequence ID" value="NZ_BAAACG010000006.1"/>
</dbReference>
<evidence type="ECO:0000313" key="2">
    <source>
        <dbReference type="EMBL" id="GAA0735554.1"/>
    </source>
</evidence>
<keyword evidence="3" id="KW-1185">Reference proteome</keyword>
<comment type="caution">
    <text evidence="2">The sequence shown here is derived from an EMBL/GenBank/DDBJ whole genome shotgun (WGS) entry which is preliminary data.</text>
</comment>
<proteinExistence type="predicted"/>